<dbReference type="RefSeq" id="WP_163673943.1">
    <property type="nucleotide sequence ID" value="NZ_JAAIYP010000004.1"/>
</dbReference>
<keyword evidence="3" id="KW-1185">Reference proteome</keyword>
<comment type="caution">
    <text evidence="2">The sequence shown here is derived from an EMBL/GenBank/DDBJ whole genome shotgun (WGS) entry which is preliminary data.</text>
</comment>
<dbReference type="PANTHER" id="PTHR30050:SF5">
    <property type="entry name" value="DNAA REGULATORY INACTIVATOR HDA"/>
    <property type="match status" value="1"/>
</dbReference>
<gene>
    <name evidence="2" type="ORF">G4223_01230</name>
</gene>
<dbReference type="AlphaFoldDB" id="A0A7C9QRZ1"/>
<dbReference type="InterPro" id="IPR010921">
    <property type="entry name" value="Trp_repressor/repl_initiator"/>
</dbReference>
<protein>
    <recommendedName>
        <fullName evidence="1">Chromosomal replication initiator DnaA C-terminal domain-containing protein</fullName>
    </recommendedName>
</protein>
<sequence>MSFALAEIRTTAPLRYKVSDPFVAEVIATVAAEFGLSEREMMVHSRDHRIWKPRMAAMYYARLLTSCSLPELGRVFGGRSHTTVLRAFRRCREMIDADEMWAGRMDRLLVKLVEKIVTPRG</sequence>
<dbReference type="Pfam" id="PF08299">
    <property type="entry name" value="Bac_DnaA_C"/>
    <property type="match status" value="1"/>
</dbReference>
<name>A0A7C9QRZ1_9PROT</name>
<dbReference type="GO" id="GO:0005524">
    <property type="term" value="F:ATP binding"/>
    <property type="evidence" value="ECO:0007669"/>
    <property type="project" value="InterPro"/>
</dbReference>
<dbReference type="SUPFAM" id="SSF48295">
    <property type="entry name" value="TrpR-like"/>
    <property type="match status" value="1"/>
</dbReference>
<proteinExistence type="predicted"/>
<feature type="domain" description="Chromosomal replication initiator DnaA C-terminal" evidence="1">
    <location>
        <begin position="22"/>
        <end position="91"/>
    </location>
</feature>
<dbReference type="Proteomes" id="UP000480684">
    <property type="component" value="Unassembled WGS sequence"/>
</dbReference>
<dbReference type="Gene3D" id="1.10.1750.10">
    <property type="match status" value="1"/>
</dbReference>
<dbReference type="EMBL" id="JAAIYP010000004">
    <property type="protein sequence ID" value="NFV78739.1"/>
    <property type="molecule type" value="Genomic_DNA"/>
</dbReference>
<dbReference type="GO" id="GO:0006275">
    <property type="term" value="P:regulation of DNA replication"/>
    <property type="evidence" value="ECO:0007669"/>
    <property type="project" value="InterPro"/>
</dbReference>
<dbReference type="InterPro" id="IPR013159">
    <property type="entry name" value="DnaA_C"/>
</dbReference>
<dbReference type="PANTHER" id="PTHR30050">
    <property type="entry name" value="CHROMOSOMAL REPLICATION INITIATOR PROTEIN DNAA"/>
    <property type="match status" value="1"/>
</dbReference>
<evidence type="ECO:0000313" key="3">
    <source>
        <dbReference type="Proteomes" id="UP000480684"/>
    </source>
</evidence>
<dbReference type="GO" id="GO:0005886">
    <property type="term" value="C:plasma membrane"/>
    <property type="evidence" value="ECO:0007669"/>
    <property type="project" value="TreeGrafter"/>
</dbReference>
<reference evidence="2 3" key="1">
    <citation type="submission" date="2020-02" db="EMBL/GenBank/DDBJ databases">
        <authorList>
            <person name="Dziuba M."/>
            <person name="Kuznetsov B."/>
            <person name="Mardanov A."/>
            <person name="Ravin N."/>
            <person name="Grouzdev D."/>
        </authorList>
    </citation>
    <scope>NUCLEOTIDE SEQUENCE [LARGE SCALE GENOMIC DNA]</scope>
    <source>
        <strain evidence="2 3">SpK</strain>
    </source>
</reference>
<accession>A0A7C9QRZ1</accession>
<dbReference type="GO" id="GO:0006270">
    <property type="term" value="P:DNA replication initiation"/>
    <property type="evidence" value="ECO:0007669"/>
    <property type="project" value="InterPro"/>
</dbReference>
<dbReference type="SMART" id="SM00760">
    <property type="entry name" value="Bac_DnaA_C"/>
    <property type="match status" value="1"/>
</dbReference>
<evidence type="ECO:0000313" key="2">
    <source>
        <dbReference type="EMBL" id="NFV78739.1"/>
    </source>
</evidence>
<dbReference type="CDD" id="cd06571">
    <property type="entry name" value="Bac_DnaA_C"/>
    <property type="match status" value="1"/>
</dbReference>
<dbReference type="GO" id="GO:0003688">
    <property type="term" value="F:DNA replication origin binding"/>
    <property type="evidence" value="ECO:0007669"/>
    <property type="project" value="TreeGrafter"/>
</dbReference>
<organism evidence="2 3">
    <name type="scientific">Magnetospirillum aberrantis SpK</name>
    <dbReference type="NCBI Taxonomy" id="908842"/>
    <lineage>
        <taxon>Bacteria</taxon>
        <taxon>Pseudomonadati</taxon>
        <taxon>Pseudomonadota</taxon>
        <taxon>Alphaproteobacteria</taxon>
        <taxon>Rhodospirillales</taxon>
        <taxon>Rhodospirillaceae</taxon>
        <taxon>Magnetospirillum</taxon>
    </lineage>
</organism>
<evidence type="ECO:0000259" key="1">
    <source>
        <dbReference type="SMART" id="SM00760"/>
    </source>
</evidence>